<dbReference type="AlphaFoldDB" id="A0ABD1S9Q4"/>
<gene>
    <name evidence="1" type="ORF">Adt_23029</name>
</gene>
<dbReference type="EMBL" id="JBFOLK010000007">
    <property type="protein sequence ID" value="KAL2497479.1"/>
    <property type="molecule type" value="Genomic_DNA"/>
</dbReference>
<dbReference type="SUPFAM" id="SSF54427">
    <property type="entry name" value="NTF2-like"/>
    <property type="match status" value="1"/>
</dbReference>
<evidence type="ECO:0000313" key="2">
    <source>
        <dbReference type="Proteomes" id="UP001604336"/>
    </source>
</evidence>
<sequence length="139" mass="15468">MIHTFSISSSPAAHLKTNLHTYTPTITNNTKTNFLVDKGTRKITKWVIQSSDNPTVVITSPPDDAAIIESASSVVRKFYQGINSRDLVSVETLIAENCVYEDLIFPRPFVGRQVSIYFSSFEHSLALALALGIEWLCFT</sequence>
<dbReference type="PANTHER" id="PTHR33698">
    <property type="entry name" value="NUCLEAR TRANSPORT FACTOR 2 (NTF2)-LIKE PROTEIN"/>
    <property type="match status" value="1"/>
</dbReference>
<name>A0ABD1S9Q4_9LAMI</name>
<accession>A0ABD1S9Q4</accession>
<keyword evidence="2" id="KW-1185">Reference proteome</keyword>
<dbReference type="Gene3D" id="3.10.450.50">
    <property type="match status" value="1"/>
</dbReference>
<dbReference type="Proteomes" id="UP001604336">
    <property type="component" value="Unassembled WGS sequence"/>
</dbReference>
<comment type="caution">
    <text evidence="1">The sequence shown here is derived from an EMBL/GenBank/DDBJ whole genome shotgun (WGS) entry which is preliminary data.</text>
</comment>
<reference evidence="2" key="1">
    <citation type="submission" date="2024-07" db="EMBL/GenBank/DDBJ databases">
        <title>Two chromosome-level genome assemblies of Korean endemic species Abeliophyllum distichum and Forsythia ovata (Oleaceae).</title>
        <authorList>
            <person name="Jang H."/>
        </authorList>
    </citation>
    <scope>NUCLEOTIDE SEQUENCE [LARGE SCALE GENOMIC DNA]</scope>
</reference>
<organism evidence="1 2">
    <name type="scientific">Abeliophyllum distichum</name>
    <dbReference type="NCBI Taxonomy" id="126358"/>
    <lineage>
        <taxon>Eukaryota</taxon>
        <taxon>Viridiplantae</taxon>
        <taxon>Streptophyta</taxon>
        <taxon>Embryophyta</taxon>
        <taxon>Tracheophyta</taxon>
        <taxon>Spermatophyta</taxon>
        <taxon>Magnoliopsida</taxon>
        <taxon>eudicotyledons</taxon>
        <taxon>Gunneridae</taxon>
        <taxon>Pentapetalae</taxon>
        <taxon>asterids</taxon>
        <taxon>lamiids</taxon>
        <taxon>Lamiales</taxon>
        <taxon>Oleaceae</taxon>
        <taxon>Forsythieae</taxon>
        <taxon>Abeliophyllum</taxon>
    </lineage>
</organism>
<dbReference type="PANTHER" id="PTHR33698:SF3">
    <property type="entry name" value="OS09G0266000 PROTEIN"/>
    <property type="match status" value="1"/>
</dbReference>
<proteinExistence type="predicted"/>
<evidence type="ECO:0000313" key="1">
    <source>
        <dbReference type="EMBL" id="KAL2497479.1"/>
    </source>
</evidence>
<dbReference type="InterPro" id="IPR032710">
    <property type="entry name" value="NTF2-like_dom_sf"/>
</dbReference>
<protein>
    <submittedName>
        <fullName evidence="1">Uncharacterized protein</fullName>
    </submittedName>
</protein>